<gene>
    <name evidence="13" type="ORF">Aocu_03430</name>
</gene>
<dbReference type="SMART" id="SM00228">
    <property type="entry name" value="PDZ"/>
    <property type="match status" value="2"/>
</dbReference>
<keyword evidence="14" id="KW-1185">Reference proteome</keyword>
<feature type="transmembrane region" description="Helical" evidence="11">
    <location>
        <begin position="178"/>
        <end position="202"/>
    </location>
</feature>
<evidence type="ECO:0000256" key="8">
    <source>
        <dbReference type="ARBA" id="ARBA00022989"/>
    </source>
</evidence>
<evidence type="ECO:0000256" key="2">
    <source>
        <dbReference type="ARBA" id="ARBA00004141"/>
    </source>
</evidence>
<comment type="subcellular location">
    <subcellularLocation>
        <location evidence="2">Membrane</location>
        <topology evidence="2">Multi-pass membrane protein</topology>
    </subcellularLocation>
</comment>
<comment type="similarity">
    <text evidence="3">Belongs to the peptidase M50B family.</text>
</comment>
<dbReference type="GO" id="GO:0004222">
    <property type="term" value="F:metalloendopeptidase activity"/>
    <property type="evidence" value="ECO:0007669"/>
    <property type="project" value="InterPro"/>
</dbReference>
<reference evidence="14" key="1">
    <citation type="submission" date="2014-05" db="EMBL/GenBank/DDBJ databases">
        <authorList>
            <person name="Kube M."/>
        </authorList>
    </citation>
    <scope>NUCLEOTIDE SEQUENCE [LARGE SCALE GENOMIC DNA]</scope>
</reference>
<feature type="transmembrane region" description="Helical" evidence="11">
    <location>
        <begin position="436"/>
        <end position="456"/>
    </location>
</feature>
<sequence>MQPFELIFNILLFLIVLTLIISIHELGHFLLAKRAGILIHEFSIGMGPTIVTKKKGDTSYSIRAIPLGGYVAMSGENGDQALISKGSMIGINLNEIGLVKEIVLDQTIEKRLIEGEVIDFDLYGKNLSELFIDLKLKDDTIQRFQVTRDAKYVYQKQKSLQITPEESSFSSKTIWERFLVLFFGPLMNFLLALVILFIVAIVQGKPLEDNVIYETSNPMLMKGDVITEINGTPTENIYDIRSSLSTIDSNEVTIQVFRNGTSETMTIPVTLVMQNIGIVNSMSGDNRDQLYIAGLGGKASAAGLNVGDLITHINGNAVTTWSEVLSISKNYQDLNIEVSVLRDGEQLTYSYAVLSHDALTSLGVESVQVILGFQLGYEFDLLYTLYYPFQKFGSSVTEMVATIRLLFTPTSGVGVGDLAGPVGIFSLVSNAAKGGFVSLMVFTAFLSVNIGLMNLLPIPALDGGRLVFLGYEAITKKKIPAKFEGLVNNGFFILLLLLFVYVTWNDILRLFT</sequence>
<evidence type="ECO:0000256" key="11">
    <source>
        <dbReference type="SAM" id="Phobius"/>
    </source>
</evidence>
<dbReference type="HOGENOM" id="CLU_025778_1_0_14"/>
<keyword evidence="10 11" id="KW-0472">Membrane</keyword>
<dbReference type="STRING" id="35623.Aocu_03430"/>
<evidence type="ECO:0000256" key="7">
    <source>
        <dbReference type="ARBA" id="ARBA00022833"/>
    </source>
</evidence>
<dbReference type="PANTHER" id="PTHR42837">
    <property type="entry name" value="REGULATOR OF SIGMA-E PROTEASE RSEP"/>
    <property type="match status" value="1"/>
</dbReference>
<organism evidence="13 14">
    <name type="scientific">Acholeplasma oculi</name>
    <dbReference type="NCBI Taxonomy" id="35623"/>
    <lineage>
        <taxon>Bacteria</taxon>
        <taxon>Bacillati</taxon>
        <taxon>Mycoplasmatota</taxon>
        <taxon>Mollicutes</taxon>
        <taxon>Acholeplasmatales</taxon>
        <taxon>Acholeplasmataceae</taxon>
        <taxon>Acholeplasma</taxon>
    </lineage>
</organism>
<evidence type="ECO:0000313" key="14">
    <source>
        <dbReference type="Proteomes" id="UP000032434"/>
    </source>
</evidence>
<name>A0A061AFS2_9MOLU</name>
<dbReference type="InterPro" id="IPR004387">
    <property type="entry name" value="Pept_M50_Zn"/>
</dbReference>
<evidence type="ECO:0000259" key="12">
    <source>
        <dbReference type="SMART" id="SM00228"/>
    </source>
</evidence>
<feature type="domain" description="PDZ" evidence="12">
    <location>
        <begin position="274"/>
        <end position="344"/>
    </location>
</feature>
<dbReference type="Proteomes" id="UP000032434">
    <property type="component" value="Chromosome 1"/>
</dbReference>
<dbReference type="Pfam" id="PF02163">
    <property type="entry name" value="Peptidase_M50"/>
    <property type="match status" value="1"/>
</dbReference>
<dbReference type="FunCoup" id="A0A061AFS2">
    <property type="interactions" value="275"/>
</dbReference>
<feature type="transmembrane region" description="Helical" evidence="11">
    <location>
        <begin position="6"/>
        <end position="24"/>
    </location>
</feature>
<accession>A0A061AFS2</accession>
<dbReference type="RefSeq" id="WP_052669902.1">
    <property type="nucleotide sequence ID" value="NZ_FUZK01000002.1"/>
</dbReference>
<evidence type="ECO:0000256" key="10">
    <source>
        <dbReference type="ARBA" id="ARBA00023136"/>
    </source>
</evidence>
<dbReference type="GO" id="GO:0006508">
    <property type="term" value="P:proteolysis"/>
    <property type="evidence" value="ECO:0007669"/>
    <property type="project" value="UniProtKB-KW"/>
</dbReference>
<dbReference type="InterPro" id="IPR036034">
    <property type="entry name" value="PDZ_sf"/>
</dbReference>
<keyword evidence="5 11" id="KW-0812">Transmembrane</keyword>
<dbReference type="AlphaFoldDB" id="A0A061AFS2"/>
<dbReference type="GO" id="GO:0016020">
    <property type="term" value="C:membrane"/>
    <property type="evidence" value="ECO:0007669"/>
    <property type="project" value="UniProtKB-SubCell"/>
</dbReference>
<keyword evidence="4" id="KW-0645">Protease</keyword>
<dbReference type="InParanoid" id="A0A061AFS2"/>
<dbReference type="PANTHER" id="PTHR42837:SF2">
    <property type="entry name" value="MEMBRANE METALLOPROTEASE ARASP2, CHLOROPLASTIC-RELATED"/>
    <property type="match status" value="1"/>
</dbReference>
<keyword evidence="9" id="KW-0482">Metalloprotease</keyword>
<proteinExistence type="inferred from homology"/>
<evidence type="ECO:0000256" key="5">
    <source>
        <dbReference type="ARBA" id="ARBA00022692"/>
    </source>
</evidence>
<keyword evidence="8 11" id="KW-1133">Transmembrane helix</keyword>
<evidence type="ECO:0000313" key="13">
    <source>
        <dbReference type="EMBL" id="CDR30416.1"/>
    </source>
</evidence>
<dbReference type="OrthoDB" id="9782003at2"/>
<evidence type="ECO:0000256" key="1">
    <source>
        <dbReference type="ARBA" id="ARBA00001947"/>
    </source>
</evidence>
<dbReference type="NCBIfam" id="TIGR00054">
    <property type="entry name" value="RIP metalloprotease RseP"/>
    <property type="match status" value="1"/>
</dbReference>
<evidence type="ECO:0000256" key="4">
    <source>
        <dbReference type="ARBA" id="ARBA00022670"/>
    </source>
</evidence>
<dbReference type="InterPro" id="IPR008915">
    <property type="entry name" value="Peptidase_M50"/>
</dbReference>
<dbReference type="SUPFAM" id="SSF50156">
    <property type="entry name" value="PDZ domain-like"/>
    <property type="match status" value="2"/>
</dbReference>
<dbReference type="KEGG" id="aoc:Aocu_03430"/>
<protein>
    <submittedName>
        <fullName evidence="13">Membrane-associated metallopeptidase, M50 family</fullName>
    </submittedName>
</protein>
<feature type="transmembrane region" description="Helical" evidence="11">
    <location>
        <begin position="486"/>
        <end position="504"/>
    </location>
</feature>
<dbReference type="EMBL" id="LK028559">
    <property type="protein sequence ID" value="CDR30416.1"/>
    <property type="molecule type" value="Genomic_DNA"/>
</dbReference>
<evidence type="ECO:0000256" key="9">
    <source>
        <dbReference type="ARBA" id="ARBA00023049"/>
    </source>
</evidence>
<dbReference type="PATRIC" id="fig|35623.3.peg.343"/>
<feature type="domain" description="PDZ" evidence="12">
    <location>
        <begin position="184"/>
        <end position="260"/>
    </location>
</feature>
<keyword evidence="7" id="KW-0862">Zinc</keyword>
<comment type="cofactor">
    <cofactor evidence="1">
        <name>Zn(2+)</name>
        <dbReference type="ChEBI" id="CHEBI:29105"/>
    </cofactor>
</comment>
<dbReference type="Gene3D" id="2.30.42.10">
    <property type="match status" value="2"/>
</dbReference>
<dbReference type="CDD" id="cd06163">
    <property type="entry name" value="S2P-M50_PDZ_RseP-like"/>
    <property type="match status" value="1"/>
</dbReference>
<evidence type="ECO:0000256" key="3">
    <source>
        <dbReference type="ARBA" id="ARBA00007931"/>
    </source>
</evidence>
<keyword evidence="6" id="KW-0378">Hydrolase</keyword>
<evidence type="ECO:0000256" key="6">
    <source>
        <dbReference type="ARBA" id="ARBA00022801"/>
    </source>
</evidence>
<dbReference type="InterPro" id="IPR001478">
    <property type="entry name" value="PDZ"/>
</dbReference>